<evidence type="ECO:0000313" key="3">
    <source>
        <dbReference type="Proteomes" id="UP001169242"/>
    </source>
</evidence>
<proteinExistence type="predicted"/>
<keyword evidence="1" id="KW-0812">Transmembrane</keyword>
<reference evidence="2" key="1">
    <citation type="journal article" date="2023" name="Int. J. Syst. Evol. Microbiol.">
        <title>&lt;i&gt;Holtiella tumoricola&lt;/i&gt; gen. nov. sp. nov., isolated from a human clinical sample.</title>
        <authorList>
            <person name="Allen-Vercoe E."/>
            <person name="Daigneault M.C."/>
            <person name="Vancuren S.J."/>
            <person name="Cochrane K."/>
            <person name="O'Neal L.L."/>
            <person name="Sankaranarayanan K."/>
            <person name="Lawson P.A."/>
        </authorList>
    </citation>
    <scope>NUCLEOTIDE SEQUENCE</scope>
    <source>
        <strain evidence="2">CC70A</strain>
    </source>
</reference>
<name>A0AA42J0F7_9FIRM</name>
<sequence>MMLGFGIMFEKNPPKNINGVYGYRTSMSMKNQDIWNFAHQYCGKVWRTWGLMILIVSIFFTIISYFLGEAVQGIICSGLVVVQTIILIVSIIPVEKALKRTFDKNGKKYN</sequence>
<protein>
    <submittedName>
        <fullName evidence="2">SdpI family protein</fullName>
    </submittedName>
</protein>
<dbReference type="InterPro" id="IPR025962">
    <property type="entry name" value="SdpI/YhfL"/>
</dbReference>
<dbReference type="Pfam" id="PF13630">
    <property type="entry name" value="SdpI"/>
    <property type="match status" value="1"/>
</dbReference>
<keyword evidence="1" id="KW-0472">Membrane</keyword>
<keyword evidence="3" id="KW-1185">Reference proteome</keyword>
<accession>A0AA42J0F7</accession>
<feature type="transmembrane region" description="Helical" evidence="1">
    <location>
        <begin position="49"/>
        <end position="68"/>
    </location>
</feature>
<gene>
    <name evidence="2" type="ORF">PBV87_06240</name>
</gene>
<dbReference type="AlphaFoldDB" id="A0AA42J0F7"/>
<feature type="transmembrane region" description="Helical" evidence="1">
    <location>
        <begin position="74"/>
        <end position="94"/>
    </location>
</feature>
<dbReference type="EMBL" id="JAQIFT010000025">
    <property type="protein sequence ID" value="MDA3731088.1"/>
    <property type="molecule type" value="Genomic_DNA"/>
</dbReference>
<comment type="caution">
    <text evidence="2">The sequence shown here is derived from an EMBL/GenBank/DDBJ whole genome shotgun (WGS) entry which is preliminary data.</text>
</comment>
<dbReference type="Proteomes" id="UP001169242">
    <property type="component" value="Unassembled WGS sequence"/>
</dbReference>
<evidence type="ECO:0000313" key="2">
    <source>
        <dbReference type="EMBL" id="MDA3731088.1"/>
    </source>
</evidence>
<keyword evidence="1" id="KW-1133">Transmembrane helix</keyword>
<evidence type="ECO:0000256" key="1">
    <source>
        <dbReference type="SAM" id="Phobius"/>
    </source>
</evidence>
<organism evidence="2 3">
    <name type="scientific">Holtiella tumoricola</name>
    <dbReference type="NCBI Taxonomy" id="3018743"/>
    <lineage>
        <taxon>Bacteria</taxon>
        <taxon>Bacillati</taxon>
        <taxon>Bacillota</taxon>
        <taxon>Clostridia</taxon>
        <taxon>Lachnospirales</taxon>
        <taxon>Cellulosilyticaceae</taxon>
        <taxon>Holtiella</taxon>
    </lineage>
</organism>